<dbReference type="SUPFAM" id="SSF47413">
    <property type="entry name" value="lambda repressor-like DNA-binding domains"/>
    <property type="match status" value="1"/>
</dbReference>
<dbReference type="CDD" id="cd01392">
    <property type="entry name" value="HTH_LacI"/>
    <property type="match status" value="1"/>
</dbReference>
<dbReference type="EMBL" id="FNIL01000002">
    <property type="protein sequence ID" value="SDN59357.1"/>
    <property type="molecule type" value="Genomic_DNA"/>
</dbReference>
<dbReference type="AlphaFoldDB" id="A0A1H0CN76"/>
<dbReference type="PROSITE" id="PS50932">
    <property type="entry name" value="HTH_LACI_2"/>
    <property type="match status" value="1"/>
</dbReference>
<evidence type="ECO:0000256" key="1">
    <source>
        <dbReference type="ARBA" id="ARBA00023015"/>
    </source>
</evidence>
<sequence>MATIKEVAAKTGLSPTTVSRVINNHPYVDANKRQIVLEAMEELGYVPNSSARRLRGQRTDTIAVIISRIVNPFFSHLIDAMEHVAAKEGYQLILCDSRLDKKRELQQLDLLKTKQVDGIILASLQNKWSVIEPFTKFGPIICCNEYDSNAKLPMVICDQEHGGYLGTRHLIEQGHKRIAYAGGTDRIELTRDRYRGFERAMKEADLAIDRALLFPSFYGIEDGKNIFQQIISMKQPPTAIFAGGDEVAAGIIREAKQFQYRVPEDLAVLGFDNQPLAELIDPGITTIDQPIKQMGTRAVELMVEMIKENHEVTYSKETLPLQLIKREST</sequence>
<proteinExistence type="predicted"/>
<reference evidence="6" key="1">
    <citation type="submission" date="2016-10" db="EMBL/GenBank/DDBJ databases">
        <authorList>
            <person name="Varghese N."/>
            <person name="Submissions S."/>
        </authorList>
    </citation>
    <scope>NUCLEOTIDE SEQUENCE [LARGE SCALE GENOMIC DNA]</scope>
    <source>
        <strain evidence="6">CGMCC 1.10369</strain>
    </source>
</reference>
<dbReference type="Gene3D" id="1.10.260.40">
    <property type="entry name" value="lambda repressor-like DNA-binding domains"/>
    <property type="match status" value="1"/>
</dbReference>
<dbReference type="InterPro" id="IPR028082">
    <property type="entry name" value="Peripla_BP_I"/>
</dbReference>
<dbReference type="InterPro" id="IPR010982">
    <property type="entry name" value="Lambda_DNA-bd_dom_sf"/>
</dbReference>
<dbReference type="CDD" id="cd06286">
    <property type="entry name" value="PBP1_CcpB-like"/>
    <property type="match status" value="1"/>
</dbReference>
<dbReference type="STRING" id="745820.SAMN04488053_102167"/>
<evidence type="ECO:0000256" key="3">
    <source>
        <dbReference type="ARBA" id="ARBA00023163"/>
    </source>
</evidence>
<evidence type="ECO:0000313" key="5">
    <source>
        <dbReference type="EMBL" id="SDN59357.1"/>
    </source>
</evidence>
<dbReference type="Pfam" id="PF13377">
    <property type="entry name" value="Peripla_BP_3"/>
    <property type="match status" value="1"/>
</dbReference>
<name>A0A1H0CN76_9BACI</name>
<protein>
    <submittedName>
        <fullName evidence="5">Transcriptional regulator, LacI family</fullName>
    </submittedName>
</protein>
<evidence type="ECO:0000256" key="2">
    <source>
        <dbReference type="ARBA" id="ARBA00023125"/>
    </source>
</evidence>
<evidence type="ECO:0000313" key="6">
    <source>
        <dbReference type="Proteomes" id="UP000198778"/>
    </source>
</evidence>
<dbReference type="PANTHER" id="PTHR30146:SF136">
    <property type="entry name" value="NTD BIOSYNTHESIS OPERON REGULATOR NTDR"/>
    <property type="match status" value="1"/>
</dbReference>
<dbReference type="GO" id="GO:0000976">
    <property type="term" value="F:transcription cis-regulatory region binding"/>
    <property type="evidence" value="ECO:0007669"/>
    <property type="project" value="TreeGrafter"/>
</dbReference>
<keyword evidence="1" id="KW-0805">Transcription regulation</keyword>
<dbReference type="Gene3D" id="3.40.50.2300">
    <property type="match status" value="2"/>
</dbReference>
<dbReference type="InterPro" id="IPR046335">
    <property type="entry name" value="LacI/GalR-like_sensor"/>
</dbReference>
<keyword evidence="3" id="KW-0804">Transcription</keyword>
<dbReference type="Proteomes" id="UP000198778">
    <property type="component" value="Unassembled WGS sequence"/>
</dbReference>
<dbReference type="SUPFAM" id="SSF53822">
    <property type="entry name" value="Periplasmic binding protein-like I"/>
    <property type="match status" value="1"/>
</dbReference>
<keyword evidence="6" id="KW-1185">Reference proteome</keyword>
<dbReference type="RefSeq" id="WP_090841396.1">
    <property type="nucleotide sequence ID" value="NZ_FNIL01000002.1"/>
</dbReference>
<organism evidence="5 6">
    <name type="scientific">Alkalicoccus daliensis</name>
    <dbReference type="NCBI Taxonomy" id="745820"/>
    <lineage>
        <taxon>Bacteria</taxon>
        <taxon>Bacillati</taxon>
        <taxon>Bacillota</taxon>
        <taxon>Bacilli</taxon>
        <taxon>Bacillales</taxon>
        <taxon>Bacillaceae</taxon>
        <taxon>Alkalicoccus</taxon>
    </lineage>
</organism>
<dbReference type="SMART" id="SM00354">
    <property type="entry name" value="HTH_LACI"/>
    <property type="match status" value="1"/>
</dbReference>
<evidence type="ECO:0000259" key="4">
    <source>
        <dbReference type="PROSITE" id="PS50932"/>
    </source>
</evidence>
<dbReference type="GO" id="GO:0003700">
    <property type="term" value="F:DNA-binding transcription factor activity"/>
    <property type="evidence" value="ECO:0007669"/>
    <property type="project" value="TreeGrafter"/>
</dbReference>
<dbReference type="Pfam" id="PF00356">
    <property type="entry name" value="LacI"/>
    <property type="match status" value="1"/>
</dbReference>
<dbReference type="OrthoDB" id="9798934at2"/>
<gene>
    <name evidence="5" type="ORF">SAMN04488053_102167</name>
</gene>
<dbReference type="InterPro" id="IPR000843">
    <property type="entry name" value="HTH_LacI"/>
</dbReference>
<dbReference type="PANTHER" id="PTHR30146">
    <property type="entry name" value="LACI-RELATED TRANSCRIPTIONAL REPRESSOR"/>
    <property type="match status" value="1"/>
</dbReference>
<feature type="domain" description="HTH lacI-type" evidence="4">
    <location>
        <begin position="2"/>
        <end position="56"/>
    </location>
</feature>
<keyword evidence="2" id="KW-0238">DNA-binding</keyword>
<accession>A0A1H0CN76</accession>